<keyword evidence="2" id="KW-1185">Reference proteome</keyword>
<dbReference type="GO" id="GO:0042752">
    <property type="term" value="P:regulation of circadian rhythm"/>
    <property type="evidence" value="ECO:0007669"/>
    <property type="project" value="InterPro"/>
</dbReference>
<dbReference type="InterPro" id="IPR039317">
    <property type="entry name" value="TIC"/>
</dbReference>
<reference evidence="1" key="1">
    <citation type="submission" date="2023-10" db="EMBL/GenBank/DDBJ databases">
        <title>Chromosome-level genome of the transformable northern wattle, Acacia crassicarpa.</title>
        <authorList>
            <person name="Massaro I."/>
            <person name="Sinha N.R."/>
            <person name="Poethig S."/>
            <person name="Leichty A.R."/>
        </authorList>
    </citation>
    <scope>NUCLEOTIDE SEQUENCE</scope>
    <source>
        <strain evidence="1">Acra3RX</strain>
        <tissue evidence="1">Leaf</tissue>
    </source>
</reference>
<comment type="caution">
    <text evidence="1">The sequence shown here is derived from an EMBL/GenBank/DDBJ whole genome shotgun (WGS) entry which is preliminary data.</text>
</comment>
<dbReference type="GO" id="GO:0005634">
    <property type="term" value="C:nucleus"/>
    <property type="evidence" value="ECO:0007669"/>
    <property type="project" value="TreeGrafter"/>
</dbReference>
<dbReference type="PANTHER" id="PTHR34798">
    <property type="entry name" value="PROTEIN TIME FOR COFFEE"/>
    <property type="match status" value="1"/>
</dbReference>
<dbReference type="AlphaFoldDB" id="A0AAE1KLZ5"/>
<evidence type="ECO:0000313" key="2">
    <source>
        <dbReference type="Proteomes" id="UP001293593"/>
    </source>
</evidence>
<name>A0AAE1KLZ5_9FABA</name>
<dbReference type="Proteomes" id="UP001293593">
    <property type="component" value="Unassembled WGS sequence"/>
</dbReference>
<organism evidence="1 2">
    <name type="scientific">Acacia crassicarpa</name>
    <name type="common">northern wattle</name>
    <dbReference type="NCBI Taxonomy" id="499986"/>
    <lineage>
        <taxon>Eukaryota</taxon>
        <taxon>Viridiplantae</taxon>
        <taxon>Streptophyta</taxon>
        <taxon>Embryophyta</taxon>
        <taxon>Tracheophyta</taxon>
        <taxon>Spermatophyta</taxon>
        <taxon>Magnoliopsida</taxon>
        <taxon>eudicotyledons</taxon>
        <taxon>Gunneridae</taxon>
        <taxon>Pentapetalae</taxon>
        <taxon>rosids</taxon>
        <taxon>fabids</taxon>
        <taxon>Fabales</taxon>
        <taxon>Fabaceae</taxon>
        <taxon>Caesalpinioideae</taxon>
        <taxon>mimosoid clade</taxon>
        <taxon>Acacieae</taxon>
        <taxon>Acacia</taxon>
    </lineage>
</organism>
<proteinExistence type="predicted"/>
<dbReference type="EMBL" id="JAWXYG010000003">
    <property type="protein sequence ID" value="KAK4277415.1"/>
    <property type="molecule type" value="Genomic_DNA"/>
</dbReference>
<protein>
    <submittedName>
        <fullName evidence="1">Uncharacterized protein</fullName>
    </submittedName>
</protein>
<dbReference type="PANTHER" id="PTHR34798:SF2">
    <property type="entry name" value="PROTEIN TIME FOR COFFEE"/>
    <property type="match status" value="1"/>
</dbReference>
<sequence>MQQGSIESQSLSNHRKSFPLAKDFRALPTWKAADKMIGVSVLRKARSASTKRLHECWAFNGEQFHRQASTSPVRTSAVAMLMGPSPSPASPSSSNASGFLPFFTFSRCSVISQSCDCSTN</sequence>
<accession>A0AAE1KLZ5</accession>
<evidence type="ECO:0000313" key="1">
    <source>
        <dbReference type="EMBL" id="KAK4277415.1"/>
    </source>
</evidence>
<gene>
    <name evidence="1" type="ORF">QN277_015418</name>
</gene>